<organism evidence="1 2">
    <name type="scientific">Thermohalobaculum xanthum</name>
    <dbReference type="NCBI Taxonomy" id="2753746"/>
    <lineage>
        <taxon>Bacteria</taxon>
        <taxon>Pseudomonadati</taxon>
        <taxon>Pseudomonadota</taxon>
        <taxon>Alphaproteobacteria</taxon>
        <taxon>Rhodobacterales</taxon>
        <taxon>Paracoccaceae</taxon>
        <taxon>Thermohalobaculum</taxon>
    </lineage>
</organism>
<dbReference type="Pfam" id="PF13489">
    <property type="entry name" value="Methyltransf_23"/>
    <property type="match status" value="1"/>
</dbReference>
<reference evidence="1" key="1">
    <citation type="submission" date="2020-12" db="EMBL/GenBank/DDBJ databases">
        <title>Bacterial taxonomy.</title>
        <authorList>
            <person name="Pan X."/>
        </authorList>
    </citation>
    <scope>NUCLEOTIDE SEQUENCE</scope>
    <source>
        <strain evidence="1">M0105</strain>
    </source>
</reference>
<accession>A0A8J7M465</accession>
<dbReference type="CDD" id="cd02440">
    <property type="entry name" value="AdoMet_MTases"/>
    <property type="match status" value="1"/>
</dbReference>
<dbReference type="GO" id="GO:0008168">
    <property type="term" value="F:methyltransferase activity"/>
    <property type="evidence" value="ECO:0007669"/>
    <property type="project" value="UniProtKB-KW"/>
</dbReference>
<proteinExistence type="predicted"/>
<dbReference type="Proteomes" id="UP000655420">
    <property type="component" value="Unassembled WGS sequence"/>
</dbReference>
<dbReference type="SUPFAM" id="SSF53335">
    <property type="entry name" value="S-adenosyl-L-methionine-dependent methyltransferases"/>
    <property type="match status" value="1"/>
</dbReference>
<gene>
    <name evidence="1" type="ORF">H0I76_01695</name>
</gene>
<dbReference type="GO" id="GO:0032259">
    <property type="term" value="P:methylation"/>
    <property type="evidence" value="ECO:0007669"/>
    <property type="project" value="UniProtKB-KW"/>
</dbReference>
<dbReference type="Gene3D" id="3.40.50.150">
    <property type="entry name" value="Vaccinia Virus protein VP39"/>
    <property type="match status" value="1"/>
</dbReference>
<dbReference type="AlphaFoldDB" id="A0A8J7M465"/>
<dbReference type="RefSeq" id="WP_200606155.1">
    <property type="nucleotide sequence ID" value="NZ_JAEHHL010000001.1"/>
</dbReference>
<name>A0A8J7M465_9RHOB</name>
<dbReference type="EMBL" id="JAEHHL010000001">
    <property type="protein sequence ID" value="MBK0397889.1"/>
    <property type="molecule type" value="Genomic_DNA"/>
</dbReference>
<evidence type="ECO:0000313" key="2">
    <source>
        <dbReference type="Proteomes" id="UP000655420"/>
    </source>
</evidence>
<keyword evidence="1" id="KW-0489">Methyltransferase</keyword>
<sequence>MDEFRAAPVHTSRGYRYHSANVNPSHAYLLPAVRRLLSRCGSADRRIFEVGCGNGAVANILTAEGWEVTGVDPSDEGIARAREAYPHLRLAQGSAYEPLSETYGTFPIVLSLEVVEHVYAPRDYARALADLLEPGGHAIISTPYHGYLKNLALAVTGKMDAHFTALWDHGHIKFWSVRTLTELLAEAGLDVVEVLRVGRVPALAKSMVLLAEKPRRTG</sequence>
<dbReference type="PANTHER" id="PTHR43861">
    <property type="entry name" value="TRANS-ACONITATE 2-METHYLTRANSFERASE-RELATED"/>
    <property type="match status" value="1"/>
</dbReference>
<keyword evidence="2" id="KW-1185">Reference proteome</keyword>
<protein>
    <submittedName>
        <fullName evidence="1">Class I SAM-dependent methyltransferase</fullName>
    </submittedName>
</protein>
<comment type="caution">
    <text evidence="1">The sequence shown here is derived from an EMBL/GenBank/DDBJ whole genome shotgun (WGS) entry which is preliminary data.</text>
</comment>
<evidence type="ECO:0000313" key="1">
    <source>
        <dbReference type="EMBL" id="MBK0397889.1"/>
    </source>
</evidence>
<dbReference type="PANTHER" id="PTHR43861:SF6">
    <property type="entry name" value="METHYLTRANSFERASE TYPE 11"/>
    <property type="match status" value="1"/>
</dbReference>
<dbReference type="InterPro" id="IPR029063">
    <property type="entry name" value="SAM-dependent_MTases_sf"/>
</dbReference>
<keyword evidence="1" id="KW-0808">Transferase</keyword>